<accession>A0A850F0F7</accession>
<feature type="domain" description="5'-Nucleotidase C-terminal" evidence="7">
    <location>
        <begin position="320"/>
        <end position="488"/>
    </location>
</feature>
<dbReference type="RefSeq" id="WP_175373951.1">
    <property type="nucleotide sequence ID" value="NZ_JABWCS010000219.1"/>
</dbReference>
<dbReference type="InterPro" id="IPR041827">
    <property type="entry name" value="CpdB_N"/>
</dbReference>
<evidence type="ECO:0000256" key="1">
    <source>
        <dbReference type="ARBA" id="ARBA00006654"/>
    </source>
</evidence>
<feature type="domain" description="Calcineurin-like phosphoesterase" evidence="6">
    <location>
        <begin position="11"/>
        <end position="243"/>
    </location>
</feature>
<keyword evidence="3" id="KW-0732">Signal</keyword>
<dbReference type="InterPro" id="IPR029052">
    <property type="entry name" value="Metallo-depent_PP-like"/>
</dbReference>
<protein>
    <submittedName>
        <fullName evidence="8">5'-nucleotidase C-terminal domain-containing protein</fullName>
    </submittedName>
</protein>
<dbReference type="AlphaFoldDB" id="A0A850F0F7"/>
<dbReference type="InterPro" id="IPR004843">
    <property type="entry name" value="Calcineurin-like_PHP"/>
</dbReference>
<comment type="caution">
    <text evidence="8">The sequence shown here is derived from an EMBL/GenBank/DDBJ whole genome shotgun (WGS) entry which is preliminary data.</text>
</comment>
<dbReference type="GO" id="GO:0000166">
    <property type="term" value="F:nucleotide binding"/>
    <property type="evidence" value="ECO:0007669"/>
    <property type="project" value="UniProtKB-KW"/>
</dbReference>
<keyword evidence="2" id="KW-0479">Metal-binding</keyword>
<dbReference type="SUPFAM" id="SSF56300">
    <property type="entry name" value="Metallo-dependent phosphatases"/>
    <property type="match status" value="1"/>
</dbReference>
<dbReference type="Pfam" id="PF02872">
    <property type="entry name" value="5_nucleotid_C"/>
    <property type="match status" value="1"/>
</dbReference>
<keyword evidence="5" id="KW-0378">Hydrolase</keyword>
<dbReference type="GO" id="GO:0030288">
    <property type="term" value="C:outer membrane-bounded periplasmic space"/>
    <property type="evidence" value="ECO:0007669"/>
    <property type="project" value="TreeGrafter"/>
</dbReference>
<sequence length="531" mass="59940">MKKNDTITCEILVTSDLHGHIQPVDYRTREVHHQGLAQIATLIHRERLHTPELLLIDNGDLIQGTPLAYYSSTQGKENRHPAISVLNELRYDAAVFGNHEFNFGMDVLGQAVQDSNFPWLSAGITNRDTGEPAFGKPYIVKWIDQKIKVVILGVTTHYIPHWENALHLEGLEFHDALESVKRWCADIRTSEQPDLLVVSYHGGFERDLLTGEPTERLTGENQGYAMCMEIEGLDVLITGHQHRSITSEINGVTVLQPGFNGQALGKITATFTEENGKWKLRDKQAELLSVDSTIAVDERIIELTRAVEAETQVWLDYTVGQVQGDLSIANAAECRLADHPFIEFMNKVQMEAAGVDISTAPLLRNECRGFDQTITRRDILANFIYPNTLTVLRLKGSDIRQALEQTANYFQLDENGQLEINPTYIEPKPQHYNYDMWEGIEYILDIARPVGERVTLLNYHGKPLDNDGEYDIVMNNYRAVGGGDYEMYLGKPVIKEILIDISEIVTHYIEQKGHIEATCDGNWRVIVGTGE</sequence>
<reference evidence="8" key="1">
    <citation type="submission" date="2020-06" db="EMBL/GenBank/DDBJ databases">
        <title>Paenibacillus sp. nov., isolated from soil.</title>
        <authorList>
            <person name="Seo Y.L."/>
        </authorList>
    </citation>
    <scope>NUCLEOTIDE SEQUENCE [LARGE SCALE GENOMIC DNA]</scope>
    <source>
        <strain evidence="8">JW14</strain>
    </source>
</reference>
<evidence type="ECO:0000256" key="2">
    <source>
        <dbReference type="ARBA" id="ARBA00022723"/>
    </source>
</evidence>
<keyword evidence="4 5" id="KW-0547">Nucleotide-binding</keyword>
<evidence type="ECO:0000256" key="4">
    <source>
        <dbReference type="ARBA" id="ARBA00022741"/>
    </source>
</evidence>
<dbReference type="InterPro" id="IPR008334">
    <property type="entry name" value="5'-Nucleotdase_C"/>
</dbReference>
<dbReference type="InterPro" id="IPR006179">
    <property type="entry name" value="5_nucleotidase/apyrase"/>
</dbReference>
<evidence type="ECO:0000313" key="9">
    <source>
        <dbReference type="Proteomes" id="UP000564806"/>
    </source>
</evidence>
<organism evidence="8 9">
    <name type="scientific">Paenibacillus agri</name>
    <dbReference type="NCBI Taxonomy" id="2744309"/>
    <lineage>
        <taxon>Bacteria</taxon>
        <taxon>Bacillati</taxon>
        <taxon>Bacillota</taxon>
        <taxon>Bacilli</taxon>
        <taxon>Bacillales</taxon>
        <taxon>Paenibacillaceae</taxon>
        <taxon>Paenibacillus</taxon>
    </lineage>
</organism>
<dbReference type="GO" id="GO:0009166">
    <property type="term" value="P:nucleotide catabolic process"/>
    <property type="evidence" value="ECO:0007669"/>
    <property type="project" value="InterPro"/>
</dbReference>
<comment type="similarity">
    <text evidence="1 5">Belongs to the 5'-nucleotidase family.</text>
</comment>
<dbReference type="CDD" id="cd07410">
    <property type="entry name" value="MPP_CpdB_N"/>
    <property type="match status" value="1"/>
</dbReference>
<keyword evidence="9" id="KW-1185">Reference proteome</keyword>
<dbReference type="Pfam" id="PF00149">
    <property type="entry name" value="Metallophos"/>
    <property type="match status" value="1"/>
</dbReference>
<dbReference type="GO" id="GO:0046872">
    <property type="term" value="F:metal ion binding"/>
    <property type="evidence" value="ECO:0007669"/>
    <property type="project" value="UniProtKB-KW"/>
</dbReference>
<proteinExistence type="inferred from homology"/>
<dbReference type="Gene3D" id="3.60.21.10">
    <property type="match status" value="1"/>
</dbReference>
<dbReference type="PANTHER" id="PTHR11575:SF6">
    <property type="entry name" value="2',3'-CYCLIC-NUCLEOTIDE 2'-PHOSPHODIESTERASE_3'-NUCLEOTIDASE"/>
    <property type="match status" value="1"/>
</dbReference>
<dbReference type="GO" id="GO:0016787">
    <property type="term" value="F:hydrolase activity"/>
    <property type="evidence" value="ECO:0007669"/>
    <property type="project" value="UniProtKB-KW"/>
</dbReference>
<name>A0A850F0F7_9BACL</name>
<dbReference type="PANTHER" id="PTHR11575">
    <property type="entry name" value="5'-NUCLEOTIDASE-RELATED"/>
    <property type="match status" value="1"/>
</dbReference>
<evidence type="ECO:0000259" key="6">
    <source>
        <dbReference type="Pfam" id="PF00149"/>
    </source>
</evidence>
<dbReference type="Proteomes" id="UP000564806">
    <property type="component" value="Unassembled WGS sequence"/>
</dbReference>
<dbReference type="InterPro" id="IPR036907">
    <property type="entry name" value="5'-Nucleotdase_C_sf"/>
</dbReference>
<dbReference type="PRINTS" id="PR01607">
    <property type="entry name" value="APYRASEFAMLY"/>
</dbReference>
<evidence type="ECO:0000256" key="5">
    <source>
        <dbReference type="RuleBase" id="RU362119"/>
    </source>
</evidence>
<evidence type="ECO:0000313" key="8">
    <source>
        <dbReference type="EMBL" id="NUU63561.1"/>
    </source>
</evidence>
<evidence type="ECO:0000256" key="3">
    <source>
        <dbReference type="ARBA" id="ARBA00022729"/>
    </source>
</evidence>
<gene>
    <name evidence="8" type="ORF">HPT30_24675</name>
</gene>
<dbReference type="Gene3D" id="3.90.780.10">
    <property type="entry name" value="5'-Nucleotidase, C-terminal domain"/>
    <property type="match status" value="1"/>
</dbReference>
<dbReference type="SUPFAM" id="SSF55816">
    <property type="entry name" value="5'-nucleotidase (syn. UDP-sugar hydrolase), C-terminal domain"/>
    <property type="match status" value="1"/>
</dbReference>
<evidence type="ECO:0000259" key="7">
    <source>
        <dbReference type="Pfam" id="PF02872"/>
    </source>
</evidence>
<dbReference type="EMBL" id="JABWCS010000219">
    <property type="protein sequence ID" value="NUU63561.1"/>
    <property type="molecule type" value="Genomic_DNA"/>
</dbReference>